<comment type="caution">
    <text evidence="2">The sequence shown here is derived from an EMBL/GenBank/DDBJ whole genome shotgun (WGS) entry which is preliminary data.</text>
</comment>
<protein>
    <recommendedName>
        <fullName evidence="1">Chorismate-utilising enzyme C-terminal domain-containing protein</fullName>
    </recommendedName>
</protein>
<dbReference type="InterPro" id="IPR043131">
    <property type="entry name" value="BCAT-like_N"/>
</dbReference>
<dbReference type="SUPFAM" id="SSF56752">
    <property type="entry name" value="D-aminoacid aminotransferase-like PLP-dependent enzymes"/>
    <property type="match status" value="1"/>
</dbReference>
<proteinExistence type="predicted"/>
<accession>A0A1F7F5M5</accession>
<dbReference type="EMBL" id="MFYX01000115">
    <property type="protein sequence ID" value="OGK01965.1"/>
    <property type="molecule type" value="Genomic_DNA"/>
</dbReference>
<name>A0A1F7F5M5_UNCRA</name>
<organism evidence="2 3">
    <name type="scientific">Candidatus Raymondbacteria bacterium RIFOXYD12_FULL_49_13</name>
    <dbReference type="NCBI Taxonomy" id="1817890"/>
    <lineage>
        <taxon>Bacteria</taxon>
        <taxon>Raymondiibacteriota</taxon>
    </lineage>
</organism>
<dbReference type="Pfam" id="PF00425">
    <property type="entry name" value="Chorismate_bind"/>
    <property type="match status" value="1"/>
</dbReference>
<dbReference type="InterPro" id="IPR036038">
    <property type="entry name" value="Aminotransferase-like"/>
</dbReference>
<dbReference type="Pfam" id="PF01063">
    <property type="entry name" value="Aminotran_4"/>
    <property type="match status" value="1"/>
</dbReference>
<sequence length="601" mass="68068">MKNNSAILFDTLSGQWFHFKEPITVLIAHSVQEVLPLLREAENAVSQKGLHAAGFVSYEASPAFDQALTTHVPGDFPLAWFGIYKTVLTSPRKKPLSCAPLPDLTLFSLSYEEREEKGRGKSLEHASFRGEVTPEQYQKAFSKIKEHIRNGDTYQVNYTFRMLAETSCRFENAFLNLAMGGHGKYPCFIETDDFTVCSFSPELFFKLQGDRINCRPMKGTIKRGRFLEEDRQFISWLKNSAKDRAENIMITDMIRNDLGRVCRPGTLSVDDLCAIEKYDTLFQMVSAVSGSTNASIPEIFIALFPCASVTGAPKASTMKIIDDLEQSPRNIYTGAIGYWGPNRQAQFNVAIRTILYDKKTGIVAYGTGGGIVWDSDPEKEFQEALAKTRVLFSATPDFSLLETMLWTRDNGYYLLEYHLKRLMASVEYFGFAITEKQVSEYLKNVSSKIAFEQCRVRFLASRAGEMRHEVFPLDATAVLSPVKLRMATTGVHSRNRFLFHKTDWRDLYEQAKVACPDCDDVVLFNENNEITETTIANLVVRIDGTLCTPPISCGLLPGVFRQHLLDNGEIIERTILLQEFAQSEKIFRINSVRTWERCVLL</sequence>
<dbReference type="InterPro" id="IPR005801">
    <property type="entry name" value="ADC_synthase"/>
</dbReference>
<dbReference type="InterPro" id="IPR015890">
    <property type="entry name" value="Chorismate_C"/>
</dbReference>
<evidence type="ECO:0000313" key="2">
    <source>
        <dbReference type="EMBL" id="OGK01965.1"/>
    </source>
</evidence>
<feature type="domain" description="Chorismate-utilising enzyme C-terminal" evidence="1">
    <location>
        <begin position="134"/>
        <end position="387"/>
    </location>
</feature>
<dbReference type="GO" id="GO:0000162">
    <property type="term" value="P:L-tryptophan biosynthetic process"/>
    <property type="evidence" value="ECO:0007669"/>
    <property type="project" value="TreeGrafter"/>
</dbReference>
<dbReference type="Proteomes" id="UP000179243">
    <property type="component" value="Unassembled WGS sequence"/>
</dbReference>
<dbReference type="Gene3D" id="3.60.120.10">
    <property type="entry name" value="Anthranilate synthase"/>
    <property type="match status" value="1"/>
</dbReference>
<dbReference type="Gene3D" id="3.20.10.10">
    <property type="entry name" value="D-amino Acid Aminotransferase, subunit A, domain 2"/>
    <property type="match status" value="1"/>
</dbReference>
<evidence type="ECO:0000259" key="1">
    <source>
        <dbReference type="Pfam" id="PF00425"/>
    </source>
</evidence>
<dbReference type="SUPFAM" id="SSF56322">
    <property type="entry name" value="ADC synthase"/>
    <property type="match status" value="1"/>
</dbReference>
<reference evidence="2 3" key="1">
    <citation type="journal article" date="2016" name="Nat. Commun.">
        <title>Thousands of microbial genomes shed light on interconnected biogeochemical processes in an aquifer system.</title>
        <authorList>
            <person name="Anantharaman K."/>
            <person name="Brown C.T."/>
            <person name="Hug L.A."/>
            <person name="Sharon I."/>
            <person name="Castelle C.J."/>
            <person name="Probst A.J."/>
            <person name="Thomas B.C."/>
            <person name="Singh A."/>
            <person name="Wilkins M.J."/>
            <person name="Karaoz U."/>
            <person name="Brodie E.L."/>
            <person name="Williams K.H."/>
            <person name="Hubbard S.S."/>
            <person name="Banfield J.F."/>
        </authorList>
    </citation>
    <scope>NUCLEOTIDE SEQUENCE [LARGE SCALE GENOMIC DNA]</scope>
</reference>
<dbReference type="GO" id="GO:0046820">
    <property type="term" value="F:4-amino-4-deoxychorismate synthase activity"/>
    <property type="evidence" value="ECO:0007669"/>
    <property type="project" value="TreeGrafter"/>
</dbReference>
<dbReference type="InterPro" id="IPR019999">
    <property type="entry name" value="Anth_synth_I-like"/>
</dbReference>
<evidence type="ECO:0000313" key="3">
    <source>
        <dbReference type="Proteomes" id="UP000179243"/>
    </source>
</evidence>
<dbReference type="PRINTS" id="PR00095">
    <property type="entry name" value="ANTSNTHASEI"/>
</dbReference>
<dbReference type="InterPro" id="IPR001544">
    <property type="entry name" value="Aminotrans_IV"/>
</dbReference>
<dbReference type="Gene3D" id="3.30.470.10">
    <property type="match status" value="1"/>
</dbReference>
<dbReference type="PANTHER" id="PTHR11236:SF50">
    <property type="entry name" value="AMINODEOXYCHORISMATE SYNTHASE COMPONENT 1"/>
    <property type="match status" value="1"/>
</dbReference>
<dbReference type="AlphaFoldDB" id="A0A1F7F5M5"/>
<dbReference type="InterPro" id="IPR043132">
    <property type="entry name" value="BCAT-like_C"/>
</dbReference>
<dbReference type="PANTHER" id="PTHR11236">
    <property type="entry name" value="AMINOBENZOATE/ANTHRANILATE SYNTHASE"/>
    <property type="match status" value="1"/>
</dbReference>
<gene>
    <name evidence="2" type="ORF">A2519_17705</name>
</gene>